<reference evidence="1 2" key="1">
    <citation type="submission" date="2020-03" db="EMBL/GenBank/DDBJ databases">
        <title>Sequencing the genomes of 1000 actinobacteria strains.</title>
        <authorList>
            <person name="Klenk H.-P."/>
        </authorList>
    </citation>
    <scope>NUCLEOTIDE SEQUENCE [LARGE SCALE GENOMIC DNA]</scope>
    <source>
        <strain evidence="1 2">DSM 16403</strain>
    </source>
</reference>
<gene>
    <name evidence="1" type="ORF">BJ994_000409</name>
</gene>
<dbReference type="AlphaFoldDB" id="A0A846RE85"/>
<comment type="caution">
    <text evidence="1">The sequence shown here is derived from an EMBL/GenBank/DDBJ whole genome shotgun (WGS) entry which is preliminary data.</text>
</comment>
<dbReference type="RefSeq" id="WP_167990958.1">
    <property type="nucleotide sequence ID" value="NZ_JAATJL010000001.1"/>
</dbReference>
<dbReference type="EMBL" id="JAATJL010000001">
    <property type="protein sequence ID" value="NJC21333.1"/>
    <property type="molecule type" value="Genomic_DNA"/>
</dbReference>
<sequence length="243" mass="25437">MKPFTGGVWARARPRVVVVLMALATLLTVSACVEIPISNPIPSPAPELSPLEELAAMPEVPVTELQQLDGDVAAFLTEDRNTYCAITTEQGGIINSPVDPRLSGGTRNDTLLAVPAVYCELARYPEPAEVTDDCHGTNLGFKGGTVLLTADGVTYGDCRVGMTLMEAQLGPGTEGSEHALTRLPVLADDAAVELKGFRCGRATDGLACVHGESGHGFVVSAAGYEIFAPEEAPESASEEAAER</sequence>
<organism evidence="1 2">
    <name type="scientific">Arthrobacter pigmenti</name>
    <dbReference type="NCBI Taxonomy" id="271432"/>
    <lineage>
        <taxon>Bacteria</taxon>
        <taxon>Bacillati</taxon>
        <taxon>Actinomycetota</taxon>
        <taxon>Actinomycetes</taxon>
        <taxon>Micrococcales</taxon>
        <taxon>Micrococcaceae</taxon>
        <taxon>Arthrobacter</taxon>
    </lineage>
</organism>
<evidence type="ECO:0008006" key="3">
    <source>
        <dbReference type="Google" id="ProtNLM"/>
    </source>
</evidence>
<proteinExistence type="predicted"/>
<keyword evidence="2" id="KW-1185">Reference proteome</keyword>
<dbReference type="PROSITE" id="PS51257">
    <property type="entry name" value="PROKAR_LIPOPROTEIN"/>
    <property type="match status" value="1"/>
</dbReference>
<protein>
    <recommendedName>
        <fullName evidence="3">Lipoprotein</fullName>
    </recommendedName>
</protein>
<evidence type="ECO:0000313" key="1">
    <source>
        <dbReference type="EMBL" id="NJC21333.1"/>
    </source>
</evidence>
<accession>A0A846RE85</accession>
<dbReference type="Proteomes" id="UP000547458">
    <property type="component" value="Unassembled WGS sequence"/>
</dbReference>
<evidence type="ECO:0000313" key="2">
    <source>
        <dbReference type="Proteomes" id="UP000547458"/>
    </source>
</evidence>
<name>A0A846RE85_9MICC</name>